<dbReference type="EC" id="2.7.7.105" evidence="5"/>
<reference evidence="6" key="1">
    <citation type="journal article" date="2011" name="Environ. Microbiol.">
        <title>Time-series analyses of Monterey Bay coastal microbial picoplankton using a 'genome proxy' microarray.</title>
        <authorList>
            <person name="Rich V.I."/>
            <person name="Pham V.D."/>
            <person name="Eppley J."/>
            <person name="Shi Y."/>
            <person name="DeLong E.F."/>
        </authorList>
    </citation>
    <scope>NUCLEOTIDE SEQUENCE</scope>
</reference>
<dbReference type="InterPro" id="IPR029044">
    <property type="entry name" value="Nucleotide-diphossugar_trans"/>
</dbReference>
<dbReference type="Pfam" id="PF01983">
    <property type="entry name" value="CofC"/>
    <property type="match status" value="1"/>
</dbReference>
<dbReference type="AlphaFoldDB" id="E0XU98"/>
<comment type="pathway">
    <text evidence="5">Cofactor biosynthesis; coenzyme F420 biosynthesis.</text>
</comment>
<accession>E0XU98</accession>
<comment type="similarity">
    <text evidence="5">Belongs to the CofC family.</text>
</comment>
<dbReference type="UniPathway" id="UPA00071"/>
<evidence type="ECO:0000256" key="3">
    <source>
        <dbReference type="ARBA" id="ARBA00022741"/>
    </source>
</evidence>
<dbReference type="EMBL" id="GU474878">
    <property type="protein sequence ID" value="ADI17989.1"/>
    <property type="molecule type" value="Genomic_DNA"/>
</dbReference>
<comment type="catalytic activity">
    <reaction evidence="5">
        <text>phosphoenolpyruvate + GTP + H(+) = enolpyruvoyl-2-diphospho-5'-guanosine + diphosphate</text>
        <dbReference type="Rhea" id="RHEA:30519"/>
        <dbReference type="ChEBI" id="CHEBI:15378"/>
        <dbReference type="ChEBI" id="CHEBI:33019"/>
        <dbReference type="ChEBI" id="CHEBI:37565"/>
        <dbReference type="ChEBI" id="CHEBI:58702"/>
        <dbReference type="ChEBI" id="CHEBI:143701"/>
        <dbReference type="EC" id="2.7.7.105"/>
    </reaction>
</comment>
<dbReference type="HAMAP" id="MF_02114">
    <property type="entry name" value="CofC"/>
    <property type="match status" value="1"/>
</dbReference>
<evidence type="ECO:0000256" key="5">
    <source>
        <dbReference type="HAMAP-Rule" id="MF_02114"/>
    </source>
</evidence>
<dbReference type="PANTHER" id="PTHR40392">
    <property type="entry name" value="2-PHOSPHO-L-LACTATE GUANYLYLTRANSFERASE"/>
    <property type="match status" value="1"/>
</dbReference>
<keyword evidence="1 5" id="KW-0808">Transferase</keyword>
<organism evidence="6">
    <name type="scientific">uncultured Chloroflexi bacterium HF0200_09I09</name>
    <dbReference type="NCBI Taxonomy" id="710736"/>
    <lineage>
        <taxon>Bacteria</taxon>
        <taxon>Bacillati</taxon>
        <taxon>Chloroflexota</taxon>
        <taxon>environmental samples</taxon>
    </lineage>
</organism>
<dbReference type="InterPro" id="IPR002835">
    <property type="entry name" value="CofC"/>
</dbReference>
<protein>
    <recommendedName>
        <fullName evidence="5">Phosphoenolpyruvate guanylyltransferase</fullName>
        <shortName evidence="5">PEP guanylyltransferase</shortName>
        <ecNumber evidence="5">2.7.7.105</ecNumber>
    </recommendedName>
</protein>
<dbReference type="NCBIfam" id="TIGR03552">
    <property type="entry name" value="F420_cofC"/>
    <property type="match status" value="1"/>
</dbReference>
<dbReference type="GO" id="GO:0005525">
    <property type="term" value="F:GTP binding"/>
    <property type="evidence" value="ECO:0007669"/>
    <property type="project" value="UniProtKB-KW"/>
</dbReference>
<name>E0XU98_9CHLR</name>
<evidence type="ECO:0000313" key="6">
    <source>
        <dbReference type="EMBL" id="ADI17989.1"/>
    </source>
</evidence>
<dbReference type="PANTHER" id="PTHR40392:SF1">
    <property type="entry name" value="2-PHOSPHO-L-LACTATE GUANYLYLTRANSFERASE"/>
    <property type="match status" value="1"/>
</dbReference>
<gene>
    <name evidence="5" type="primary">fbiD</name>
</gene>
<dbReference type="Gene3D" id="3.90.550.10">
    <property type="entry name" value="Spore Coat Polysaccharide Biosynthesis Protein SpsA, Chain A"/>
    <property type="match status" value="1"/>
</dbReference>
<keyword evidence="4 5" id="KW-0342">GTP-binding</keyword>
<proteinExistence type="inferred from homology"/>
<dbReference type="GO" id="GO:0043814">
    <property type="term" value="F:phospholactate guanylyltransferase activity"/>
    <property type="evidence" value="ECO:0007669"/>
    <property type="project" value="InterPro"/>
</dbReference>
<dbReference type="GO" id="GO:0052645">
    <property type="term" value="P:F420-0 metabolic process"/>
    <property type="evidence" value="ECO:0007669"/>
    <property type="project" value="UniProtKB-UniRule"/>
</dbReference>
<keyword evidence="2 5" id="KW-0548">Nucleotidyltransferase</keyword>
<evidence type="ECO:0000256" key="4">
    <source>
        <dbReference type="ARBA" id="ARBA00023134"/>
    </source>
</evidence>
<comment type="function">
    <text evidence="5">Guanylyltransferase that catalyzes the activation of phosphoenolpyruvate (PEP) as enolpyruvoyl-2-diphospho-5'-guanosine, via the condensation of PEP with GTP. It is involved in the biosynthesis of coenzyme F420, a hydride carrier cofactor.</text>
</comment>
<dbReference type="SUPFAM" id="SSF53448">
    <property type="entry name" value="Nucleotide-diphospho-sugar transferases"/>
    <property type="match status" value="1"/>
</dbReference>
<keyword evidence="3 5" id="KW-0547">Nucleotide-binding</keyword>
<evidence type="ECO:0000256" key="2">
    <source>
        <dbReference type="ARBA" id="ARBA00022695"/>
    </source>
</evidence>
<sequence length="220" mass="23262">MTRRPRGNGPYVIVPVKGLGEAKSRLGKVLDSVARAELVLAMLDDVLSAVRATHDGPLLVVTPDASYEHMAIDAAAELVIDGGEGYNAAVKLALELATAHEIQSALILPADQARVQPNELQIAIEALNQVGMVVVPSRDGGTGLLGLRPPEVIAPSFGLQSALRHRMLGEAAGLEVAWLELPSLHDDVDTVEDLLRESAPLGIATAAFATTYRSVLKRTN</sequence>
<evidence type="ECO:0000256" key="1">
    <source>
        <dbReference type="ARBA" id="ARBA00022679"/>
    </source>
</evidence>